<dbReference type="VEuPathDB" id="TriTrypDB:C4B63_34g389"/>
<proteinExistence type="predicted"/>
<feature type="transmembrane region" description="Helical" evidence="1">
    <location>
        <begin position="138"/>
        <end position="160"/>
    </location>
</feature>
<dbReference type="VEuPathDB" id="TriTrypDB:C3747_173g74"/>
<dbReference type="VEuPathDB" id="TriTrypDB:TCDM_12858"/>
<feature type="transmembrane region" description="Helical" evidence="1">
    <location>
        <begin position="22"/>
        <end position="42"/>
    </location>
</feature>
<dbReference type="VEuPathDB" id="TriTrypDB:BCY84_21374"/>
<dbReference type="Proteomes" id="UP000246121">
    <property type="component" value="Unassembled WGS sequence"/>
</dbReference>
<dbReference type="AlphaFoldDB" id="A0A2V2V9C1"/>
<protein>
    <submittedName>
        <fullName evidence="2">Putative retrotransposon hot spot protein (RHS,)</fullName>
    </submittedName>
</protein>
<evidence type="ECO:0000313" key="2">
    <source>
        <dbReference type="EMBL" id="PWU92861.1"/>
    </source>
</evidence>
<keyword evidence="1" id="KW-1133">Transmembrane helix</keyword>
<reference evidence="2 3" key="1">
    <citation type="journal article" date="2018" name="Microb. Genom.">
        <title>Expanding an expanded genome: long-read sequencing of Trypanosoma cruzi.</title>
        <authorList>
            <person name="Berna L."/>
            <person name="Rodriguez M."/>
            <person name="Chiribao M.L."/>
            <person name="Parodi-Talice A."/>
            <person name="Pita S."/>
            <person name="Rijo G."/>
            <person name="Alvarez-Valin F."/>
            <person name="Robello C."/>
        </authorList>
    </citation>
    <scope>NUCLEOTIDE SEQUENCE [LARGE SCALE GENOMIC DNA]</scope>
    <source>
        <strain evidence="2 3">Dm28c</strain>
    </source>
</reference>
<comment type="caution">
    <text evidence="2">The sequence shown here is derived from an EMBL/GenBank/DDBJ whole genome shotgun (WGS) entry which is preliminary data.</text>
</comment>
<evidence type="ECO:0000256" key="1">
    <source>
        <dbReference type="SAM" id="Phobius"/>
    </source>
</evidence>
<accession>A0A2V2V9C1</accession>
<dbReference type="VEuPathDB" id="TriTrypDB:TcCL_Unassigned00769"/>
<organism evidence="2 3">
    <name type="scientific">Trypanosoma cruzi</name>
    <dbReference type="NCBI Taxonomy" id="5693"/>
    <lineage>
        <taxon>Eukaryota</taxon>
        <taxon>Discoba</taxon>
        <taxon>Euglenozoa</taxon>
        <taxon>Kinetoplastea</taxon>
        <taxon>Metakinetoplastina</taxon>
        <taxon>Trypanosomatida</taxon>
        <taxon>Trypanosomatidae</taxon>
        <taxon>Trypanosoma</taxon>
        <taxon>Schizotrypanum</taxon>
    </lineage>
</organism>
<dbReference type="VEuPathDB" id="TriTrypDB:ECC02_000950"/>
<name>A0A2V2V9C1_TRYCR</name>
<dbReference type="EMBL" id="PRFA01000034">
    <property type="protein sequence ID" value="PWU92861.1"/>
    <property type="molecule type" value="Genomic_DNA"/>
</dbReference>
<dbReference type="VEuPathDB" id="TriTrypDB:TcCLB.507841.14"/>
<sequence>MHTADIFHKACKLHSFLLFGELPRCIAVAVCMICAPCVWPWLHRILLQILCVFSCVRVYVPTSSCRVCAVTAVPQGCGIVASRMREQTLRAHHVVVVGSHQHCVGWMAPARLRCGGPRAYGVHRILCRHTVWVSLLFWLRFMTVPIVFLFLILRVGWLLFRSNSN</sequence>
<keyword evidence="1" id="KW-0812">Transmembrane</keyword>
<evidence type="ECO:0000313" key="3">
    <source>
        <dbReference type="Proteomes" id="UP000246121"/>
    </source>
</evidence>
<gene>
    <name evidence="2" type="ORF">C4B63_34g389</name>
</gene>
<keyword evidence="1" id="KW-0472">Membrane</keyword>
<dbReference type="VEuPathDB" id="TriTrypDB:TcCLB.504109.200"/>
<dbReference type="VEuPathDB" id="TriTrypDB:TCSYLVIO_004871"/>